<reference evidence="1 2" key="1">
    <citation type="submission" date="2019-03" db="EMBL/GenBank/DDBJ databases">
        <title>Genomic Encyclopedia of Type Strains, Phase III (KMG-III): the genomes of soil and plant-associated and newly described type strains.</title>
        <authorList>
            <person name="Whitman W."/>
        </authorList>
    </citation>
    <scope>NUCLEOTIDE SEQUENCE [LARGE SCALE GENOMIC DNA]</scope>
    <source>
        <strain evidence="1 2">CGMCC 1.7660</strain>
    </source>
</reference>
<gene>
    <name evidence="1" type="ORF">A8950_0158</name>
</gene>
<dbReference type="EMBL" id="SNYW01000001">
    <property type="protein sequence ID" value="TDQ86466.1"/>
    <property type="molecule type" value="Genomic_DNA"/>
</dbReference>
<sequence>MTAFSPHALTLKLLGAILALWLGVMAALLAYAQMDEGETGTAIIVFPPGWSLEQSLAATHRADARLLTPTAFDNILTVAGDRPGLVGRLKQAGGLIAFRNLTLGGISFAGCLGGDLGGSL</sequence>
<proteinExistence type="predicted"/>
<evidence type="ECO:0000313" key="2">
    <source>
        <dbReference type="Proteomes" id="UP000295783"/>
    </source>
</evidence>
<dbReference type="Proteomes" id="UP000295783">
    <property type="component" value="Unassembled WGS sequence"/>
</dbReference>
<dbReference type="AlphaFoldDB" id="A0A4R6WT72"/>
<evidence type="ECO:0000313" key="1">
    <source>
        <dbReference type="EMBL" id="TDQ86466.1"/>
    </source>
</evidence>
<keyword evidence="2" id="KW-1185">Reference proteome</keyword>
<dbReference type="RefSeq" id="WP_133611573.1">
    <property type="nucleotide sequence ID" value="NZ_SNYW01000001.1"/>
</dbReference>
<dbReference type="OrthoDB" id="8242639at2"/>
<name>A0A4R6WT72_9PROT</name>
<organism evidence="1 2">
    <name type="scientific">Dongia mobilis</name>
    <dbReference type="NCBI Taxonomy" id="578943"/>
    <lineage>
        <taxon>Bacteria</taxon>
        <taxon>Pseudomonadati</taxon>
        <taxon>Pseudomonadota</taxon>
        <taxon>Alphaproteobacteria</taxon>
        <taxon>Rhodospirillales</taxon>
        <taxon>Dongiaceae</taxon>
        <taxon>Dongia</taxon>
    </lineage>
</organism>
<accession>A0A4R6WT72</accession>
<comment type="caution">
    <text evidence="1">The sequence shown here is derived from an EMBL/GenBank/DDBJ whole genome shotgun (WGS) entry which is preliminary data.</text>
</comment>
<protein>
    <submittedName>
        <fullName evidence="1">Uncharacterized protein</fullName>
    </submittedName>
</protein>